<comment type="caution">
    <text evidence="2">The sequence shown here is derived from an EMBL/GenBank/DDBJ whole genome shotgun (WGS) entry which is preliminary data.</text>
</comment>
<evidence type="ECO:0000313" key="3">
    <source>
        <dbReference type="Proteomes" id="UP000241346"/>
    </source>
</evidence>
<evidence type="ECO:0000256" key="1">
    <source>
        <dbReference type="SAM" id="MobiDB-lite"/>
    </source>
</evidence>
<dbReference type="Proteomes" id="UP000241346">
    <property type="component" value="Unassembled WGS sequence"/>
</dbReference>
<name>A0A2T3N9C7_9GAMM</name>
<accession>A0A2T3N9C7</accession>
<organism evidence="2 3">
    <name type="scientific">Photobacterium rosenbergii</name>
    <dbReference type="NCBI Taxonomy" id="294936"/>
    <lineage>
        <taxon>Bacteria</taxon>
        <taxon>Pseudomonadati</taxon>
        <taxon>Pseudomonadota</taxon>
        <taxon>Gammaproteobacteria</taxon>
        <taxon>Vibrionales</taxon>
        <taxon>Vibrionaceae</taxon>
        <taxon>Photobacterium</taxon>
    </lineage>
</organism>
<sequence>MLLKPSGLNHSEKTTTFNQLDKQDMKSSADVLKMAITAVYQAFPNLSYRPRPDDVKLLAAYMKSQSNDYPGFLDTLLEVENGHIELALTKYHSINKTNNSKKTKASPALDRCNVSF</sequence>
<gene>
    <name evidence="2" type="ORF">C9J01_19380</name>
</gene>
<reference evidence="2 3" key="1">
    <citation type="submission" date="2018-03" db="EMBL/GenBank/DDBJ databases">
        <title>Whole genome sequencing of Histamine producing bacteria.</title>
        <authorList>
            <person name="Butler K."/>
        </authorList>
    </citation>
    <scope>NUCLEOTIDE SEQUENCE [LARGE SCALE GENOMIC DNA]</scope>
    <source>
        <strain evidence="2 3">DSM 19138</strain>
    </source>
</reference>
<evidence type="ECO:0000313" key="2">
    <source>
        <dbReference type="EMBL" id="PSW10022.1"/>
    </source>
</evidence>
<proteinExistence type="predicted"/>
<dbReference type="EMBL" id="PYMB01000012">
    <property type="protein sequence ID" value="PSW10022.1"/>
    <property type="molecule type" value="Genomic_DNA"/>
</dbReference>
<protein>
    <submittedName>
        <fullName evidence="2">Uncharacterized protein</fullName>
    </submittedName>
</protein>
<feature type="region of interest" description="Disordered" evidence="1">
    <location>
        <begin position="1"/>
        <end position="23"/>
    </location>
</feature>
<dbReference type="AlphaFoldDB" id="A0A2T3N9C7"/>